<dbReference type="PRINTS" id="PR00205">
    <property type="entry name" value="CADHERIN"/>
</dbReference>
<evidence type="ECO:0000259" key="10">
    <source>
        <dbReference type="PROSITE" id="PS50268"/>
    </source>
</evidence>
<dbReference type="InterPro" id="IPR050174">
    <property type="entry name" value="Protocadherin/Cadherin-CA"/>
</dbReference>
<feature type="domain" description="Cadherin" evidence="10">
    <location>
        <begin position="5"/>
        <end position="126"/>
    </location>
</feature>
<evidence type="ECO:0000256" key="9">
    <source>
        <dbReference type="SAM" id="Phobius"/>
    </source>
</evidence>
<organism evidence="11 12">
    <name type="scientific">Schistosoma japonicum</name>
    <name type="common">Blood fluke</name>
    <dbReference type="NCBI Taxonomy" id="6182"/>
    <lineage>
        <taxon>Eukaryota</taxon>
        <taxon>Metazoa</taxon>
        <taxon>Spiralia</taxon>
        <taxon>Lophotrochozoa</taxon>
        <taxon>Platyhelminthes</taxon>
        <taxon>Trematoda</taxon>
        <taxon>Digenea</taxon>
        <taxon>Strigeidida</taxon>
        <taxon>Schistosomatoidea</taxon>
        <taxon>Schistosomatidae</taxon>
        <taxon>Schistosoma</taxon>
    </lineage>
</organism>
<dbReference type="PROSITE" id="PS50268">
    <property type="entry name" value="CADHERIN_2"/>
    <property type="match status" value="3"/>
</dbReference>
<dbReference type="FunFam" id="2.60.40.60:FF:000020">
    <property type="entry name" value="Dachsous cadherin-related 1b"/>
    <property type="match status" value="1"/>
</dbReference>
<dbReference type="PANTHER" id="PTHR24028">
    <property type="entry name" value="CADHERIN-87A"/>
    <property type="match status" value="1"/>
</dbReference>
<dbReference type="InterPro" id="IPR015919">
    <property type="entry name" value="Cadherin-like_sf"/>
</dbReference>
<dbReference type="EMBL" id="SKCS01000341">
    <property type="protein sequence ID" value="TNN10758.1"/>
    <property type="molecule type" value="Genomic_DNA"/>
</dbReference>
<evidence type="ECO:0000256" key="3">
    <source>
        <dbReference type="ARBA" id="ARBA00022737"/>
    </source>
</evidence>
<dbReference type="Proteomes" id="UP000311919">
    <property type="component" value="Unassembled WGS sequence"/>
</dbReference>
<feature type="domain" description="Cadherin" evidence="10">
    <location>
        <begin position="273"/>
        <end position="394"/>
    </location>
</feature>
<dbReference type="OrthoDB" id="6252479at2759"/>
<keyword evidence="4 8" id="KW-0106">Calcium</keyword>
<gene>
    <name evidence="11" type="ORF">EWB00_005154</name>
</gene>
<dbReference type="Pfam" id="PF00028">
    <property type="entry name" value="Cadherin"/>
    <property type="match status" value="2"/>
</dbReference>
<evidence type="ECO:0000256" key="7">
    <source>
        <dbReference type="ARBA" id="ARBA00023180"/>
    </source>
</evidence>
<dbReference type="SUPFAM" id="SSF49313">
    <property type="entry name" value="Cadherin-like"/>
    <property type="match status" value="3"/>
</dbReference>
<dbReference type="GO" id="GO:0007156">
    <property type="term" value="P:homophilic cell adhesion via plasma membrane adhesion molecules"/>
    <property type="evidence" value="ECO:0007669"/>
    <property type="project" value="InterPro"/>
</dbReference>
<proteinExistence type="predicted"/>
<keyword evidence="5 9" id="KW-1133">Transmembrane helix</keyword>
<dbReference type="GO" id="GO:0005886">
    <property type="term" value="C:plasma membrane"/>
    <property type="evidence" value="ECO:0007669"/>
    <property type="project" value="InterPro"/>
</dbReference>
<evidence type="ECO:0000256" key="1">
    <source>
        <dbReference type="ARBA" id="ARBA00004167"/>
    </source>
</evidence>
<feature type="transmembrane region" description="Helical" evidence="9">
    <location>
        <begin position="425"/>
        <end position="448"/>
    </location>
</feature>
<dbReference type="PANTHER" id="PTHR24028:SF328">
    <property type="entry name" value="CADHERIN-3"/>
    <property type="match status" value="1"/>
</dbReference>
<evidence type="ECO:0000313" key="11">
    <source>
        <dbReference type="EMBL" id="TNN10758.1"/>
    </source>
</evidence>
<sequence>MPLFAQTKYYVKIPEHSSEGTLVTEIKAHDLDSGEYGQLTYYLGSVTTESGIVLMNPIHVDEKHLKQPFHINQTTGIIKVLHNNLLDREKTEFLYLPIIAKDKGGLTATTQLIIELIDINDNSPKLISSTNLKFEENQNINTLIDYIHLIDLDKDQNSRIHLKLINEHQQLNEMMKYIKIVPDLNFTYSKITFNELINNNELKALLISQLPIDRETISTIIYEIIAYDESIQSVHSVTYTISIQILDQNDNIPLCTYPIYDSIVGYHPMIHINTPMHSLVTKIRGYDPDQGLNGTIMYKLSKYTNGSAYFYLNESTGELFTNWLTNSYSSYHSNKYTNDIIHTSPINNEPIEGIYQLKIILTDMGIPPLSKETQFYVKINPLNPNLNKWNSRDFTMTTNYQLQNTVNKSINSNTNIKYWLSNNRIILIILIIFIIVIILIIIGTIFWIRMCRKQKLCHSIKTIIASSNETECNPIIISTTTPGKMKKNELINKENLLKSSVKQYQTSYSSNRNYEHVPRIANTNSSMITRSSGTLEQFEALNNFNSQWFPNTTNTTIQSKDANLKTFDSHNPYSPNFSLNDIISINTVITTTNSNNYINDPSTYANLLQTNSILTFPYSYEADSTNNNETNNEQLMGQKLFSVYNPEVYHSMCNSNLNIPNFTLSNSNTQKYAVYNNNNNNNSSQNNNTYLWSPNTETLKYSTVYSGLAYSHSSPVPNLGYNDQYQNQNGSMKLW</sequence>
<dbReference type="Gene3D" id="2.60.40.60">
    <property type="entry name" value="Cadherins"/>
    <property type="match status" value="3"/>
</dbReference>
<dbReference type="CDD" id="cd11304">
    <property type="entry name" value="Cadherin_repeat"/>
    <property type="match status" value="3"/>
</dbReference>
<reference evidence="11 12" key="1">
    <citation type="submission" date="2019-03" db="EMBL/GenBank/DDBJ databases">
        <title>An improved genome assembly of the fluke Schistosoma japonicum.</title>
        <authorList>
            <person name="Hu W."/>
            <person name="Luo F."/>
            <person name="Yin M."/>
            <person name="Mo X."/>
            <person name="Sun C."/>
            <person name="Wu Q."/>
            <person name="Zhu B."/>
            <person name="Xiang M."/>
            <person name="Wang J."/>
            <person name="Wang Y."/>
            <person name="Zhang T."/>
            <person name="Xu B."/>
            <person name="Zheng H."/>
            <person name="Feng Z."/>
        </authorList>
    </citation>
    <scope>NUCLEOTIDE SEQUENCE [LARGE SCALE GENOMIC DNA]</scope>
    <source>
        <strain evidence="11">HuSjv2</strain>
        <tissue evidence="11">Worms</tissue>
    </source>
</reference>
<feature type="domain" description="Cadherin" evidence="10">
    <location>
        <begin position="126"/>
        <end position="260"/>
    </location>
</feature>
<keyword evidence="7" id="KW-0325">Glycoprotein</keyword>
<dbReference type="GO" id="GO:0005509">
    <property type="term" value="F:calcium ion binding"/>
    <property type="evidence" value="ECO:0007669"/>
    <property type="project" value="UniProtKB-UniRule"/>
</dbReference>
<evidence type="ECO:0000256" key="5">
    <source>
        <dbReference type="ARBA" id="ARBA00022989"/>
    </source>
</evidence>
<keyword evidence="6 9" id="KW-0472">Membrane</keyword>
<dbReference type="PROSITE" id="PS00232">
    <property type="entry name" value="CADHERIN_1"/>
    <property type="match status" value="2"/>
</dbReference>
<dbReference type="AlphaFoldDB" id="A0A4Z2D2W5"/>
<comment type="subcellular location">
    <subcellularLocation>
        <location evidence="1">Membrane</location>
        <topology evidence="1">Single-pass membrane protein</topology>
    </subcellularLocation>
</comment>
<dbReference type="SMART" id="SM00112">
    <property type="entry name" value="CA"/>
    <property type="match status" value="3"/>
</dbReference>
<keyword evidence="2 9" id="KW-0812">Transmembrane</keyword>
<evidence type="ECO:0000256" key="4">
    <source>
        <dbReference type="ARBA" id="ARBA00022837"/>
    </source>
</evidence>
<name>A0A4Z2D2W5_SCHJA</name>
<accession>A0A4Z2D2W5</accession>
<evidence type="ECO:0000313" key="12">
    <source>
        <dbReference type="Proteomes" id="UP000311919"/>
    </source>
</evidence>
<dbReference type="InterPro" id="IPR002126">
    <property type="entry name" value="Cadherin-like_dom"/>
</dbReference>
<protein>
    <submittedName>
        <fullName evidence="11">Protocadherin-1 isoform 1</fullName>
    </submittedName>
</protein>
<keyword evidence="12" id="KW-1185">Reference proteome</keyword>
<keyword evidence="3" id="KW-0677">Repeat</keyword>
<evidence type="ECO:0000256" key="8">
    <source>
        <dbReference type="PROSITE-ProRule" id="PRU00043"/>
    </source>
</evidence>
<evidence type="ECO:0000256" key="2">
    <source>
        <dbReference type="ARBA" id="ARBA00022692"/>
    </source>
</evidence>
<dbReference type="InterPro" id="IPR020894">
    <property type="entry name" value="Cadherin_CS"/>
</dbReference>
<comment type="caution">
    <text evidence="11">The sequence shown here is derived from an EMBL/GenBank/DDBJ whole genome shotgun (WGS) entry which is preliminary data.</text>
</comment>
<evidence type="ECO:0000256" key="6">
    <source>
        <dbReference type="ARBA" id="ARBA00023136"/>
    </source>
</evidence>